<organism evidence="1 2">
    <name type="scientific">Polarella glacialis</name>
    <name type="common">Dinoflagellate</name>
    <dbReference type="NCBI Taxonomy" id="89957"/>
    <lineage>
        <taxon>Eukaryota</taxon>
        <taxon>Sar</taxon>
        <taxon>Alveolata</taxon>
        <taxon>Dinophyceae</taxon>
        <taxon>Suessiales</taxon>
        <taxon>Suessiaceae</taxon>
        <taxon>Polarella</taxon>
    </lineage>
</organism>
<dbReference type="AlphaFoldDB" id="A0A813G2Q6"/>
<proteinExistence type="predicted"/>
<name>A0A813G2Q6_POLGL</name>
<gene>
    <name evidence="1" type="ORF">PGLA1383_LOCUS37936</name>
</gene>
<evidence type="ECO:0000313" key="2">
    <source>
        <dbReference type="Proteomes" id="UP000654075"/>
    </source>
</evidence>
<protein>
    <submittedName>
        <fullName evidence="1">Uncharacterized protein</fullName>
    </submittedName>
</protein>
<dbReference type="Proteomes" id="UP000654075">
    <property type="component" value="Unassembled WGS sequence"/>
</dbReference>
<keyword evidence="2" id="KW-1185">Reference proteome</keyword>
<comment type="caution">
    <text evidence="1">The sequence shown here is derived from an EMBL/GenBank/DDBJ whole genome shotgun (WGS) entry which is preliminary data.</text>
</comment>
<accession>A0A813G2Q6</accession>
<reference evidence="1" key="1">
    <citation type="submission" date="2021-02" db="EMBL/GenBank/DDBJ databases">
        <authorList>
            <person name="Dougan E. K."/>
            <person name="Rhodes N."/>
            <person name="Thang M."/>
            <person name="Chan C."/>
        </authorList>
    </citation>
    <scope>NUCLEOTIDE SEQUENCE</scope>
</reference>
<evidence type="ECO:0000313" key="1">
    <source>
        <dbReference type="EMBL" id="CAE8620375.1"/>
    </source>
</evidence>
<sequence>MDEWSTSVGSPTSNAHINFMERNDGLAGSLRKDSRWLTKGLQLESYSGPVWRVLFMLQTACCALTTLRRRFPRPGLLVSVLLAAMAVAYEDEGHLMSCFGGGEALFIPALVAYAHPAVWECLSEYVNKNNINNNNNCQYGHCLLHAHMAAAAALVASCWISKPLAAMASLLWLILQAGASIEKACQKRYSGDDFPGGDGVKRTDSAPALVSMQIDSAWGSTWSIPSSCY</sequence>
<dbReference type="EMBL" id="CAJNNV010027425">
    <property type="protein sequence ID" value="CAE8620375.1"/>
    <property type="molecule type" value="Genomic_DNA"/>
</dbReference>